<evidence type="ECO:0000313" key="3">
    <source>
        <dbReference type="Proteomes" id="UP000663193"/>
    </source>
</evidence>
<protein>
    <submittedName>
        <fullName evidence="2">Uncharacterized protein</fullName>
    </submittedName>
</protein>
<reference evidence="3" key="1">
    <citation type="journal article" date="2021" name="BMC Genomics">
        <title>Chromosome-level genome assembly and manually-curated proteome of model necrotroph Parastagonospora nodorum Sn15 reveals a genome-wide trove of candidate effector homologs, and redundancy of virulence-related functions within an accessory chromosome.</title>
        <authorList>
            <person name="Bertazzoni S."/>
            <person name="Jones D.A.B."/>
            <person name="Phan H.T."/>
            <person name="Tan K.-C."/>
            <person name="Hane J.K."/>
        </authorList>
    </citation>
    <scope>NUCLEOTIDE SEQUENCE [LARGE SCALE GENOMIC DNA]</scope>
    <source>
        <strain evidence="3">SN15 / ATCC MYA-4574 / FGSC 10173)</strain>
    </source>
</reference>
<keyword evidence="1" id="KW-1133">Transmembrane helix</keyword>
<accession>A0A7U2EVL0</accession>
<dbReference type="EMBL" id="CP069026">
    <property type="protein sequence ID" value="QRC93804.1"/>
    <property type="molecule type" value="Genomic_DNA"/>
</dbReference>
<proteinExistence type="predicted"/>
<name>A0A7U2EVL0_PHANO</name>
<evidence type="ECO:0000256" key="1">
    <source>
        <dbReference type="SAM" id="Phobius"/>
    </source>
</evidence>
<dbReference type="AlphaFoldDB" id="A0A7U2EVL0"/>
<sequence>MSAISWKPPIPGEYFCTYQYCLYLILLWTMGVMTSGCWSANILPLHRRQGLPPLRASIARRIMFLSS</sequence>
<keyword evidence="3" id="KW-1185">Reference proteome</keyword>
<feature type="transmembrane region" description="Helical" evidence="1">
    <location>
        <begin position="20"/>
        <end position="43"/>
    </location>
</feature>
<gene>
    <name evidence="2" type="ORF">JI435_404530</name>
</gene>
<organism evidence="2 3">
    <name type="scientific">Phaeosphaeria nodorum (strain SN15 / ATCC MYA-4574 / FGSC 10173)</name>
    <name type="common">Glume blotch fungus</name>
    <name type="synonym">Parastagonospora nodorum</name>
    <dbReference type="NCBI Taxonomy" id="321614"/>
    <lineage>
        <taxon>Eukaryota</taxon>
        <taxon>Fungi</taxon>
        <taxon>Dikarya</taxon>
        <taxon>Ascomycota</taxon>
        <taxon>Pezizomycotina</taxon>
        <taxon>Dothideomycetes</taxon>
        <taxon>Pleosporomycetidae</taxon>
        <taxon>Pleosporales</taxon>
        <taxon>Pleosporineae</taxon>
        <taxon>Phaeosphaeriaceae</taxon>
        <taxon>Parastagonospora</taxon>
    </lineage>
</organism>
<keyword evidence="1" id="KW-0472">Membrane</keyword>
<evidence type="ECO:0000313" key="2">
    <source>
        <dbReference type="EMBL" id="QRC93804.1"/>
    </source>
</evidence>
<dbReference type="VEuPathDB" id="FungiDB:JI435_404530"/>
<keyword evidence="1" id="KW-0812">Transmembrane</keyword>
<dbReference type="Proteomes" id="UP000663193">
    <property type="component" value="Chromosome 4"/>
</dbReference>